<sequence length="89" mass="10269">NYGIFQPLASQMGNPMQCSEGAQLEVYLYNMWMELPTRQHRLFCNEQIDNLILNVFDPMLEKDTTRSAVPQLLRCKKRRGDSATTVSNT</sequence>
<evidence type="ECO:0000313" key="1">
    <source>
        <dbReference type="EMBL" id="GMR56735.1"/>
    </source>
</evidence>
<organism evidence="1 2">
    <name type="scientific">Pristionchus mayeri</name>
    <dbReference type="NCBI Taxonomy" id="1317129"/>
    <lineage>
        <taxon>Eukaryota</taxon>
        <taxon>Metazoa</taxon>
        <taxon>Ecdysozoa</taxon>
        <taxon>Nematoda</taxon>
        <taxon>Chromadorea</taxon>
        <taxon>Rhabditida</taxon>
        <taxon>Rhabditina</taxon>
        <taxon>Diplogasteromorpha</taxon>
        <taxon>Diplogasteroidea</taxon>
        <taxon>Neodiplogasteridae</taxon>
        <taxon>Pristionchus</taxon>
    </lineage>
</organism>
<name>A0AAN5D660_9BILA</name>
<gene>
    <name evidence="1" type="ORF">PMAYCL1PPCAC_26930</name>
</gene>
<dbReference type="EMBL" id="BTRK01000006">
    <property type="protein sequence ID" value="GMR56735.1"/>
    <property type="molecule type" value="Genomic_DNA"/>
</dbReference>
<dbReference type="Proteomes" id="UP001328107">
    <property type="component" value="Unassembled WGS sequence"/>
</dbReference>
<reference evidence="2" key="1">
    <citation type="submission" date="2022-10" db="EMBL/GenBank/DDBJ databases">
        <title>Genome assembly of Pristionchus species.</title>
        <authorList>
            <person name="Yoshida K."/>
            <person name="Sommer R.J."/>
        </authorList>
    </citation>
    <scope>NUCLEOTIDE SEQUENCE [LARGE SCALE GENOMIC DNA]</scope>
    <source>
        <strain evidence="2">RS5460</strain>
    </source>
</reference>
<evidence type="ECO:0000313" key="2">
    <source>
        <dbReference type="Proteomes" id="UP001328107"/>
    </source>
</evidence>
<dbReference type="AlphaFoldDB" id="A0AAN5D660"/>
<keyword evidence="2" id="KW-1185">Reference proteome</keyword>
<feature type="non-terminal residue" evidence="1">
    <location>
        <position position="1"/>
    </location>
</feature>
<comment type="caution">
    <text evidence="1">The sequence shown here is derived from an EMBL/GenBank/DDBJ whole genome shotgun (WGS) entry which is preliminary data.</text>
</comment>
<feature type="non-terminal residue" evidence="1">
    <location>
        <position position="89"/>
    </location>
</feature>
<accession>A0AAN5D660</accession>
<protein>
    <submittedName>
        <fullName evidence="1">Uncharacterized protein</fullName>
    </submittedName>
</protein>
<proteinExistence type="predicted"/>